<evidence type="ECO:0000256" key="8">
    <source>
        <dbReference type="ARBA" id="ARBA00022448"/>
    </source>
</evidence>
<feature type="compositionally biased region" description="Polar residues" evidence="33">
    <location>
        <begin position="1437"/>
        <end position="1447"/>
    </location>
</feature>
<evidence type="ECO:0000256" key="31">
    <source>
        <dbReference type="ARBA" id="ARBA00048778"/>
    </source>
</evidence>
<dbReference type="InterPro" id="IPR050173">
    <property type="entry name" value="ABC_transporter_C-like"/>
</dbReference>
<feature type="transmembrane region" description="Helical" evidence="32">
    <location>
        <begin position="195"/>
        <end position="216"/>
    </location>
</feature>
<dbReference type="FunFam" id="3.40.50.300:FF:001172">
    <property type="entry name" value="Cystic fibrosis transmembrane conductance regulator"/>
    <property type="match status" value="1"/>
</dbReference>
<evidence type="ECO:0000256" key="15">
    <source>
        <dbReference type="ARBA" id="ARBA00022824"/>
    </source>
</evidence>
<evidence type="ECO:0000256" key="13">
    <source>
        <dbReference type="ARBA" id="ARBA00022741"/>
    </source>
</evidence>
<dbReference type="InterPro" id="IPR036640">
    <property type="entry name" value="ABC1_TM_sf"/>
</dbReference>
<evidence type="ECO:0000256" key="7">
    <source>
        <dbReference type="ARBA" id="ARBA00016668"/>
    </source>
</evidence>
<evidence type="ECO:0000256" key="25">
    <source>
        <dbReference type="ARBA" id="ARBA00024167"/>
    </source>
</evidence>
<feature type="transmembrane region" description="Helical" evidence="32">
    <location>
        <begin position="979"/>
        <end position="1001"/>
    </location>
</feature>
<gene>
    <name evidence="36" type="primary">CFTR</name>
</gene>
<sequence length="1464" mass="165824">MQKSPVEDANFLSKYFFWWTSPLLRKGFRKKLELTDVYKAPYFDLADNLSERLEREWDREVASAKKKPRLLRALSRCFLWPFVFYGILLYFGEASKTVQPQLLGRIIGSFDPIHAPEREQGYYLALGLCLLFTARFLLLQPAIFGLHHLGMQIRIALFSLIYKKTLKLSSRVLDKISTGQLVSLMSAHLNKLDESLGLAHFVWITPLQCILCVGLIWELIEVNGFCALAALTLLGIIQACLSQKMGPHRQKRAGLISRRLALTSEIVENIHSVKAYGWEEVMETIIKNIRQDEMTLTRKIGSLRYFYSASYFFSAILVIVSAIVPHALSKGIILRSIFTTASYLMVLRMTLTRQLPGSIQMWYDTLALVTKIEEYLCKEEYKVLEYNLTTTEVELVNVTASWDEGIGELFEKIKQENKSNGHPNGDVGLFFTNLYVTPVLKNISLYLEKGQMLAVAGSTGSGKSSLLMMILGELVPSEGKIKHSGRISFSPQTSWIMPGTIRDNILFGLTYDEFRYTSVIKACQLEEDLALLPENDKTPLMEGGVTLSGGQRARIGLARAVYKDADLYLLDSPFTHLDIVTEKEIFERCLCKLMSSKTRIVVTSKLDHLKRADKILLLHNGVCYFYGSFSQLQAKRPDFSSLLLGLEAYDNIKAERRSSILTETLRRVSIDESAVFRSHEPILVEKRKQSIILNPLATARKFSFIGTGPQNSQAPTPGSTTIEDGVRELSERKFSVVPEDDQVEESLPRGNLYHDGLQHLSGQRRQSVLQFITNAQGQGRREQLQTSFRKKLSVTPQCELASELDIYARRLSKDSVYDISEDVDEEDMEQCFADGRENVFETTSWNTYLRYIFTNRNLVYVLIFIFLIFALEVMIYYLNACCYQQHSNASSPAVQQSVIVTPTSAYYIIYIYVATSESVLALGFFRGLPLVHTLLTVSKRLHEQMLTAVLRAPMAVLNTMKTGRIMNRFTKDMATIDDMLPLVLFDLIQLTLIVLGAIFTVSIMRPYIFIAAIPLAVIFVVLRKYFLRTGQQLKQLEAEARSPIFSHLIISLKGLWTIRAFGRQCYFETLFHKALNTHTAIWFHYLSTLRWFLFRCDIIFVFFFSAATIEYLCVCIGIIVALAMLILGTFQWAVITSITVDGLMRSVDRVFKFIDLPQEEPRPSGGGKVTDLVLDNPHAQDCWPIQGHMDVQGLTVKYTEAGRSVLQNLSFTVEAGQSVGVLGRTGSGKSTLLSALLRLASTDGEISIDGVSWNSVTLQTWRKAFGVVPQKIFILTGTFRMNLDPHACHSDEELWRVAEEVGLKSVIEQFPDKLDFQLEDGGYVLSNGHKQLMCLARSILSKARILLLDEPSAYLDPITLQVLRKTLKQSFSNCTVILSEHRVEPLLECQSFLMIEGSSMKRYDSIQKLLNETSHLKQAISAAERLKLFPLHRLNSSKRPPQSQQPKITALQEEAEDEVQDTRL</sequence>
<evidence type="ECO:0000256" key="11">
    <source>
        <dbReference type="ARBA" id="ARBA00022692"/>
    </source>
</evidence>
<evidence type="ECO:0000256" key="1">
    <source>
        <dbReference type="ARBA" id="ARBA00004195"/>
    </source>
</evidence>
<feature type="domain" description="ABC transmembrane type-1" evidence="35">
    <location>
        <begin position="98"/>
        <end position="353"/>
    </location>
</feature>
<dbReference type="Proteomes" id="UP000694402">
    <property type="component" value="Unassembled WGS sequence"/>
</dbReference>
<organism evidence="36 37">
    <name type="scientific">Oncorhynchus tshawytscha</name>
    <name type="common">Chinook salmon</name>
    <name type="synonym">Salmo tshawytscha</name>
    <dbReference type="NCBI Taxonomy" id="74940"/>
    <lineage>
        <taxon>Eukaryota</taxon>
        <taxon>Metazoa</taxon>
        <taxon>Chordata</taxon>
        <taxon>Craniata</taxon>
        <taxon>Vertebrata</taxon>
        <taxon>Euteleostomi</taxon>
        <taxon>Actinopterygii</taxon>
        <taxon>Neopterygii</taxon>
        <taxon>Teleostei</taxon>
        <taxon>Protacanthopterygii</taxon>
        <taxon>Salmoniformes</taxon>
        <taxon>Salmonidae</taxon>
        <taxon>Salmoninae</taxon>
        <taxon>Oncorhynchus</taxon>
    </lineage>
</organism>
<keyword evidence="22 32" id="KW-0868">Chloride</keyword>
<dbReference type="GO" id="GO:0005829">
    <property type="term" value="C:cytosol"/>
    <property type="evidence" value="ECO:0007669"/>
    <property type="project" value="TreeGrafter"/>
</dbReference>
<dbReference type="FunFam" id="3.40.50.300:FF:000581">
    <property type="entry name" value="Cystic fibrosis transmembrane conductance regulator"/>
    <property type="match status" value="1"/>
</dbReference>
<evidence type="ECO:0000256" key="23">
    <source>
        <dbReference type="ARBA" id="ARBA00023235"/>
    </source>
</evidence>
<dbReference type="GO" id="GO:0005789">
    <property type="term" value="C:endoplasmic reticulum membrane"/>
    <property type="evidence" value="ECO:0007669"/>
    <property type="project" value="UniProtKB-SubCell"/>
</dbReference>
<dbReference type="GO" id="GO:0005260">
    <property type="term" value="F:intracellularly ATP-gated chloride channel activity"/>
    <property type="evidence" value="ECO:0007669"/>
    <property type="project" value="UniProtKB-EC"/>
</dbReference>
<feature type="transmembrane region" description="Helical" evidence="32">
    <location>
        <begin position="305"/>
        <end position="326"/>
    </location>
</feature>
<evidence type="ECO:0000256" key="5">
    <source>
        <dbReference type="ARBA" id="ARBA00009118"/>
    </source>
</evidence>
<keyword evidence="21" id="KW-0325">Glycoprotein</keyword>
<dbReference type="PRINTS" id="PR01851">
    <property type="entry name" value="CYSFIBREGLTR"/>
</dbReference>
<comment type="catalytic activity">
    <reaction evidence="29 32">
        <text>ATP + H2O + closed Cl(-) channel = ADP + phosphate + open Cl(-) channel.</text>
        <dbReference type="EC" id="5.6.1.6"/>
    </reaction>
</comment>
<dbReference type="InterPro" id="IPR027417">
    <property type="entry name" value="P-loop_NTPase"/>
</dbReference>
<accession>A0A8C8FL01</accession>
<keyword evidence="11 32" id="KW-0812">Transmembrane</keyword>
<feature type="transmembrane region" description="Helical" evidence="32">
    <location>
        <begin position="73"/>
        <end position="92"/>
    </location>
</feature>
<dbReference type="GO" id="GO:0016887">
    <property type="term" value="F:ATP hydrolysis activity"/>
    <property type="evidence" value="ECO:0007669"/>
    <property type="project" value="InterPro"/>
</dbReference>
<evidence type="ECO:0000256" key="27">
    <source>
        <dbReference type="ARBA" id="ARBA00031358"/>
    </source>
</evidence>
<dbReference type="SUPFAM" id="SSF90123">
    <property type="entry name" value="ABC transporter transmembrane region"/>
    <property type="match status" value="2"/>
</dbReference>
<evidence type="ECO:0000256" key="3">
    <source>
        <dbReference type="ARBA" id="ARBA00004477"/>
    </source>
</evidence>
<evidence type="ECO:0000256" key="16">
    <source>
        <dbReference type="ARBA" id="ARBA00022840"/>
    </source>
</evidence>
<feature type="region of interest" description="Disordered" evidence="33">
    <location>
        <begin position="1434"/>
        <end position="1464"/>
    </location>
</feature>
<dbReference type="PANTHER" id="PTHR24223">
    <property type="entry name" value="ATP-BINDING CASSETTE SUB-FAMILY C"/>
    <property type="match status" value="1"/>
</dbReference>
<evidence type="ECO:0000256" key="14">
    <source>
        <dbReference type="ARBA" id="ARBA00022753"/>
    </source>
</evidence>
<feature type="transmembrane region" description="Helical" evidence="32">
    <location>
        <begin position="858"/>
        <end position="878"/>
    </location>
</feature>
<dbReference type="GO" id="GO:0055038">
    <property type="term" value="C:recycling endosome membrane"/>
    <property type="evidence" value="ECO:0007669"/>
    <property type="project" value="UniProtKB-SubCell"/>
</dbReference>
<dbReference type="SUPFAM" id="SSF52540">
    <property type="entry name" value="P-loop containing nucleoside triphosphate hydrolases"/>
    <property type="match status" value="2"/>
</dbReference>
<keyword evidence="12" id="KW-0677">Repeat</keyword>
<keyword evidence="14" id="KW-0967">Endosome</keyword>
<evidence type="ECO:0000256" key="33">
    <source>
        <dbReference type="SAM" id="MobiDB-lite"/>
    </source>
</evidence>
<dbReference type="NCBIfam" id="TIGR01271">
    <property type="entry name" value="CFTR_protein"/>
    <property type="match status" value="1"/>
</dbReference>
<keyword evidence="15" id="KW-0256">Endoplasmic reticulum</keyword>
<keyword evidence="9" id="KW-1003">Cell membrane</keyword>
<evidence type="ECO:0000256" key="30">
    <source>
        <dbReference type="ARBA" id="ARBA00044653"/>
    </source>
</evidence>
<feature type="domain" description="ABC transporter" evidence="34">
    <location>
        <begin position="1191"/>
        <end position="1422"/>
    </location>
</feature>
<comment type="function">
    <text evidence="32">Epithelial ion channel that plays an important role in the regulation of epithelial ion and water transport and fluid homeostasis. Mediates the transport of chloride ions across the cell membrane. Possesses an intrinsic ATPase activity and utilizes ATP to gate its channel; the passive flow of anions through the channel is gated by cycles of ATP binding and hydrolysis by the ATP-binding domains. The ion channel is also permeable to HCO(3)(-); selectivity depends on the extracellular chloride concentration. Exerts its function also by modulating the activity of other ion channels and transporters. Contributes to the regulation of the pH and the ion content of the epithelial fluid layer.</text>
</comment>
<dbReference type="Pfam" id="PF00664">
    <property type="entry name" value="ABC_membrane"/>
    <property type="match status" value="2"/>
</dbReference>
<comment type="catalytic activity">
    <reaction evidence="30">
        <text>hydrogencarbonate(in) = hydrogencarbonate(out)</text>
        <dbReference type="Rhea" id="RHEA:28695"/>
        <dbReference type="ChEBI" id="CHEBI:17544"/>
    </reaction>
</comment>
<comment type="similarity">
    <text evidence="5 32">Belongs to the ABC transporter superfamily. ABCC family. CFTR transporter (TC 3.A.1.202) subfamily.</text>
</comment>
<dbReference type="Gene3D" id="3.40.50.300">
    <property type="entry name" value="P-loop containing nucleotide triphosphate hydrolases"/>
    <property type="match status" value="2"/>
</dbReference>
<keyword evidence="24 32" id="KW-0407">Ion channel</keyword>
<dbReference type="SMART" id="SM00382">
    <property type="entry name" value="AAA"/>
    <property type="match status" value="2"/>
</dbReference>
<dbReference type="Ensembl" id="ENSOTST00005039593.2">
    <property type="protein sequence ID" value="ENSOTSP00005036437.2"/>
    <property type="gene ID" value="ENSOTSG00005011712.2"/>
</dbReference>
<dbReference type="InterPro" id="IPR003593">
    <property type="entry name" value="AAA+_ATPase"/>
</dbReference>
<evidence type="ECO:0000256" key="18">
    <source>
        <dbReference type="ARBA" id="ARBA00023065"/>
    </source>
</evidence>
<keyword evidence="37" id="KW-1185">Reference proteome</keyword>
<evidence type="ECO:0000256" key="20">
    <source>
        <dbReference type="ARBA" id="ARBA00023173"/>
    </source>
</evidence>
<dbReference type="GO" id="GO:0031901">
    <property type="term" value="C:early endosome membrane"/>
    <property type="evidence" value="ECO:0007669"/>
    <property type="project" value="UniProtKB-SubCell"/>
</dbReference>
<comment type="subcellular location">
    <subcellularLocation>
        <location evidence="2">Apical cell membrane</location>
        <topology evidence="2">Multi-pass membrane protein</topology>
    </subcellularLocation>
    <subcellularLocation>
        <location evidence="32">Cell membrane</location>
        <topology evidence="32">Multi-pass membrane protein</topology>
    </subcellularLocation>
    <subcellularLocation>
        <location evidence="4">Early endosome membrane</location>
        <topology evidence="4">Multi-pass membrane protein</topology>
    </subcellularLocation>
    <subcellularLocation>
        <location evidence="3">Endoplasmic reticulum membrane</location>
        <topology evidence="3">Multi-pass membrane protein</topology>
    </subcellularLocation>
    <subcellularLocation>
        <location evidence="1">Recycling endosome membrane</location>
        <topology evidence="1">Multi-pass membrane protein</topology>
    </subcellularLocation>
</comment>
<dbReference type="PANTHER" id="PTHR24223:SF19">
    <property type="entry name" value="CYSTIC FIBROSIS TRANSMEMBRANE CONDUCTANCE REGULATOR"/>
    <property type="match status" value="1"/>
</dbReference>
<dbReference type="Pfam" id="PF00005">
    <property type="entry name" value="ABC_tran"/>
    <property type="match status" value="2"/>
</dbReference>
<keyword evidence="18 32" id="KW-0406">Ion transport</keyword>
<evidence type="ECO:0000259" key="35">
    <source>
        <dbReference type="PROSITE" id="PS50929"/>
    </source>
</evidence>
<reference evidence="36" key="2">
    <citation type="submission" date="2025-09" db="UniProtKB">
        <authorList>
            <consortium name="Ensembl"/>
        </authorList>
    </citation>
    <scope>IDENTIFICATION</scope>
</reference>
<evidence type="ECO:0000256" key="2">
    <source>
        <dbReference type="ARBA" id="ARBA00004424"/>
    </source>
</evidence>
<keyword evidence="8 32" id="KW-0813">Transport</keyword>
<dbReference type="GO" id="GO:0034707">
    <property type="term" value="C:chloride channel complex"/>
    <property type="evidence" value="ECO:0007669"/>
    <property type="project" value="UniProtKB-UniRule"/>
</dbReference>
<evidence type="ECO:0000256" key="24">
    <source>
        <dbReference type="ARBA" id="ARBA00023303"/>
    </source>
</evidence>
<evidence type="ECO:0000256" key="12">
    <source>
        <dbReference type="ARBA" id="ARBA00022737"/>
    </source>
</evidence>
<evidence type="ECO:0000259" key="34">
    <source>
        <dbReference type="PROSITE" id="PS50893"/>
    </source>
</evidence>
<evidence type="ECO:0000256" key="22">
    <source>
        <dbReference type="ARBA" id="ARBA00023214"/>
    </source>
</evidence>
<evidence type="ECO:0000256" key="10">
    <source>
        <dbReference type="ARBA" id="ARBA00022553"/>
    </source>
</evidence>
<keyword evidence="17 32" id="KW-1133">Transmembrane helix</keyword>
<comment type="caution">
    <text evidence="32">Lacks conserved residue(s) required for the propagation of feature annotation.</text>
</comment>
<keyword evidence="13 32" id="KW-0547">Nucleotide-binding</keyword>
<evidence type="ECO:0000256" key="21">
    <source>
        <dbReference type="ARBA" id="ARBA00023180"/>
    </source>
</evidence>
<feature type="transmembrane region" description="Helical" evidence="32">
    <location>
        <begin position="122"/>
        <end position="144"/>
    </location>
</feature>
<evidence type="ECO:0000256" key="17">
    <source>
        <dbReference type="ARBA" id="ARBA00022989"/>
    </source>
</evidence>
<dbReference type="PROSITE" id="PS00211">
    <property type="entry name" value="ABC_TRANSPORTER_1"/>
    <property type="match status" value="1"/>
</dbReference>
<keyword evidence="23" id="KW-0413">Isomerase</keyword>
<keyword evidence="19 32" id="KW-0472">Membrane</keyword>
<evidence type="ECO:0000256" key="9">
    <source>
        <dbReference type="ARBA" id="ARBA00022475"/>
    </source>
</evidence>
<dbReference type="GO" id="GO:0005524">
    <property type="term" value="F:ATP binding"/>
    <property type="evidence" value="ECO:0007669"/>
    <property type="project" value="UniProtKB-KW"/>
</dbReference>
<dbReference type="InterPro" id="IPR011527">
    <property type="entry name" value="ABC1_TM_dom"/>
</dbReference>
<dbReference type="PROSITE" id="PS50893">
    <property type="entry name" value="ABC_TRANSPORTER_2"/>
    <property type="match status" value="2"/>
</dbReference>
<evidence type="ECO:0000256" key="29">
    <source>
        <dbReference type="ARBA" id="ARBA00034073"/>
    </source>
</evidence>
<dbReference type="Pfam" id="PF14396">
    <property type="entry name" value="CFTR_R"/>
    <property type="match status" value="1"/>
</dbReference>
<comment type="catalytic activity">
    <reaction evidence="31">
        <text>ATP + H2O = ADP + phosphate + H(+)</text>
        <dbReference type="Rhea" id="RHEA:13065"/>
        <dbReference type="ChEBI" id="CHEBI:15377"/>
        <dbReference type="ChEBI" id="CHEBI:15378"/>
        <dbReference type="ChEBI" id="CHEBI:30616"/>
        <dbReference type="ChEBI" id="CHEBI:43474"/>
        <dbReference type="ChEBI" id="CHEBI:456216"/>
    </reaction>
    <physiologicalReaction direction="left-to-right" evidence="31">
        <dbReference type="Rhea" id="RHEA:13066"/>
    </physiologicalReaction>
</comment>
<evidence type="ECO:0000256" key="26">
    <source>
        <dbReference type="ARBA" id="ARBA00029720"/>
    </source>
</evidence>
<proteinExistence type="inferred from homology"/>
<evidence type="ECO:0000313" key="36">
    <source>
        <dbReference type="Ensembl" id="ENSOTSP00005036437.2"/>
    </source>
</evidence>
<dbReference type="EC" id="5.6.1.6" evidence="6 32"/>
<feature type="compositionally biased region" description="Acidic residues" evidence="33">
    <location>
        <begin position="1453"/>
        <end position="1464"/>
    </location>
</feature>
<dbReference type="GO" id="GO:0140359">
    <property type="term" value="F:ABC-type transporter activity"/>
    <property type="evidence" value="ECO:0007669"/>
    <property type="project" value="InterPro"/>
</dbReference>
<dbReference type="GO" id="GO:0016324">
    <property type="term" value="C:apical plasma membrane"/>
    <property type="evidence" value="ECO:0007669"/>
    <property type="project" value="UniProtKB-SubCell"/>
</dbReference>
<dbReference type="FunFam" id="1.20.1560.10:FF:000017">
    <property type="entry name" value="Cystic fibrosis transmembrane conductance regulator"/>
    <property type="match status" value="1"/>
</dbReference>
<feature type="transmembrane region" description="Helical" evidence="32">
    <location>
        <begin position="905"/>
        <end position="925"/>
    </location>
</feature>
<reference evidence="36" key="1">
    <citation type="submission" date="2025-08" db="UniProtKB">
        <authorList>
            <consortium name="Ensembl"/>
        </authorList>
    </citation>
    <scope>IDENTIFICATION</scope>
</reference>
<protein>
    <recommendedName>
        <fullName evidence="7 32">Cystic fibrosis transmembrane conductance regulator</fullName>
        <ecNumber evidence="6 32">5.6.1.6</ecNumber>
    </recommendedName>
    <alternativeName>
        <fullName evidence="26 32">ATP-binding cassette sub-family C member 7</fullName>
    </alternativeName>
    <alternativeName>
        <fullName evidence="27 32">Channel conductance-controlling ATPase</fullName>
    </alternativeName>
    <alternativeName>
        <fullName evidence="28 32">cAMP-dependent chloride channel</fullName>
    </alternativeName>
</protein>
<name>A0A8C8FL01_ONCTS</name>
<feature type="domain" description="ABC transporter" evidence="34">
    <location>
        <begin position="424"/>
        <end position="645"/>
    </location>
</feature>
<dbReference type="InterPro" id="IPR025837">
    <property type="entry name" value="CFTR_reg_dom"/>
</dbReference>
<evidence type="ECO:0000256" key="32">
    <source>
        <dbReference type="RuleBase" id="RU362037"/>
    </source>
</evidence>
<feature type="transmembrane region" description="Helical" evidence="32">
    <location>
        <begin position="1007"/>
        <end position="1023"/>
    </location>
</feature>
<dbReference type="Gene3D" id="1.20.1560.10">
    <property type="entry name" value="ABC transporter type 1, transmembrane domain"/>
    <property type="match status" value="2"/>
</dbReference>
<dbReference type="GO" id="GO:0015701">
    <property type="term" value="P:bicarbonate transport"/>
    <property type="evidence" value="ECO:0007669"/>
    <property type="project" value="TreeGrafter"/>
</dbReference>
<dbReference type="GeneTree" id="ENSGT00940000158567"/>
<feature type="transmembrane region" description="Helical" evidence="32">
    <location>
        <begin position="222"/>
        <end position="241"/>
    </location>
</feature>
<keyword evidence="20 32" id="KW-0869">Chloride channel</keyword>
<dbReference type="PROSITE" id="PS50929">
    <property type="entry name" value="ABC_TM1F"/>
    <property type="match status" value="2"/>
</dbReference>
<comment type="catalytic activity">
    <reaction evidence="25">
        <text>chloride(in) = chloride(out)</text>
        <dbReference type="Rhea" id="RHEA:29823"/>
        <dbReference type="ChEBI" id="CHEBI:17996"/>
    </reaction>
</comment>
<evidence type="ECO:0000256" key="4">
    <source>
        <dbReference type="ARBA" id="ARBA00004520"/>
    </source>
</evidence>
<evidence type="ECO:0000256" key="6">
    <source>
        <dbReference type="ARBA" id="ARBA00012195"/>
    </source>
</evidence>
<keyword evidence="16 32" id="KW-0067">ATP-binding</keyword>
<keyword evidence="10 32" id="KW-0597">Phosphoprotein</keyword>
<evidence type="ECO:0000256" key="19">
    <source>
        <dbReference type="ARBA" id="ARBA00023136"/>
    </source>
</evidence>
<dbReference type="InterPro" id="IPR017871">
    <property type="entry name" value="ABC_transporter-like_CS"/>
</dbReference>
<feature type="domain" description="ABC transmembrane type-1" evidence="35">
    <location>
        <begin position="861"/>
        <end position="1107"/>
    </location>
</feature>
<evidence type="ECO:0000256" key="28">
    <source>
        <dbReference type="ARBA" id="ARBA00033163"/>
    </source>
</evidence>
<evidence type="ECO:0000313" key="37">
    <source>
        <dbReference type="Proteomes" id="UP000694402"/>
    </source>
</evidence>
<dbReference type="InterPro" id="IPR003439">
    <property type="entry name" value="ABC_transporter-like_ATP-bd"/>
</dbReference>
<dbReference type="InterPro" id="IPR009147">
    <property type="entry name" value="CFTR/ABCC7"/>
</dbReference>